<comment type="caution">
    <text evidence="2">The sequence shown here is derived from an EMBL/GenBank/DDBJ whole genome shotgun (WGS) entry which is preliminary data.</text>
</comment>
<accession>A0ABN2MI77</accession>
<evidence type="ECO:0000313" key="3">
    <source>
        <dbReference type="Proteomes" id="UP001500449"/>
    </source>
</evidence>
<dbReference type="InterPro" id="IPR029039">
    <property type="entry name" value="Flavoprotein-like_sf"/>
</dbReference>
<dbReference type="PROSITE" id="PS50902">
    <property type="entry name" value="FLAVODOXIN_LIKE"/>
    <property type="match status" value="1"/>
</dbReference>
<sequence length="203" mass="21024">MTSVGIVYHSGFGHTAALARAVGEGALSVPGTAARLVFAEDAARDPDALGAYDALVLGCPTYMAGPSAPFKEFLDATSAIWLRQGWKDKLAAGFTTSGGYSGDKLSTLTQLMLFAMQHGMVWVGLGLPDGGGSGTAPPDSLNRLGAYAGAMAKSDTDLGLEGTHDSDVATAAALGRRVAVCAQRWQREPVVSQKVPQTERPAR</sequence>
<evidence type="ECO:0000259" key="1">
    <source>
        <dbReference type="PROSITE" id="PS50902"/>
    </source>
</evidence>
<dbReference type="PANTHER" id="PTHR30546">
    <property type="entry name" value="FLAVODOXIN-RELATED PROTEIN WRBA-RELATED"/>
    <property type="match status" value="1"/>
</dbReference>
<reference evidence="2 3" key="1">
    <citation type="journal article" date="2019" name="Int. J. Syst. Evol. Microbiol.">
        <title>The Global Catalogue of Microorganisms (GCM) 10K type strain sequencing project: providing services to taxonomists for standard genome sequencing and annotation.</title>
        <authorList>
            <consortium name="The Broad Institute Genomics Platform"/>
            <consortium name="The Broad Institute Genome Sequencing Center for Infectious Disease"/>
            <person name="Wu L."/>
            <person name="Ma J."/>
        </authorList>
    </citation>
    <scope>NUCLEOTIDE SEQUENCE [LARGE SCALE GENOMIC DNA]</scope>
    <source>
        <strain evidence="2 3">JCM 16009</strain>
    </source>
</reference>
<feature type="domain" description="Flavodoxin-like" evidence="1">
    <location>
        <begin position="4"/>
        <end position="152"/>
    </location>
</feature>
<dbReference type="Proteomes" id="UP001500449">
    <property type="component" value="Unassembled WGS sequence"/>
</dbReference>
<dbReference type="InterPro" id="IPR001226">
    <property type="entry name" value="Flavodoxin_CS"/>
</dbReference>
<dbReference type="EMBL" id="BAAAQK010000001">
    <property type="protein sequence ID" value="GAA1826729.1"/>
    <property type="molecule type" value="Genomic_DNA"/>
</dbReference>
<organism evidence="2 3">
    <name type="scientific">Pseudonocardia ailaonensis</name>
    <dbReference type="NCBI Taxonomy" id="367279"/>
    <lineage>
        <taxon>Bacteria</taxon>
        <taxon>Bacillati</taxon>
        <taxon>Actinomycetota</taxon>
        <taxon>Actinomycetes</taxon>
        <taxon>Pseudonocardiales</taxon>
        <taxon>Pseudonocardiaceae</taxon>
        <taxon>Pseudonocardia</taxon>
    </lineage>
</organism>
<keyword evidence="3" id="KW-1185">Reference proteome</keyword>
<dbReference type="PROSITE" id="PS00201">
    <property type="entry name" value="FLAVODOXIN"/>
    <property type="match status" value="1"/>
</dbReference>
<dbReference type="SUPFAM" id="SSF52218">
    <property type="entry name" value="Flavoproteins"/>
    <property type="match status" value="1"/>
</dbReference>
<dbReference type="InterPro" id="IPR008254">
    <property type="entry name" value="Flavodoxin/NO_synth"/>
</dbReference>
<evidence type="ECO:0000313" key="2">
    <source>
        <dbReference type="EMBL" id="GAA1826729.1"/>
    </source>
</evidence>
<dbReference type="RefSeq" id="WP_344411420.1">
    <property type="nucleotide sequence ID" value="NZ_BAAAQK010000001.1"/>
</dbReference>
<dbReference type="Pfam" id="PF03358">
    <property type="entry name" value="FMN_red"/>
    <property type="match status" value="1"/>
</dbReference>
<dbReference type="PANTHER" id="PTHR30546:SF23">
    <property type="entry name" value="FLAVOPROTEIN-LIKE PROTEIN YCP4-RELATED"/>
    <property type="match status" value="1"/>
</dbReference>
<proteinExistence type="predicted"/>
<dbReference type="Gene3D" id="3.40.50.360">
    <property type="match status" value="1"/>
</dbReference>
<name>A0ABN2MI77_9PSEU</name>
<dbReference type="InterPro" id="IPR005025">
    <property type="entry name" value="FMN_Rdtase-like_dom"/>
</dbReference>
<gene>
    <name evidence="2" type="ORF">GCM10009836_00390</name>
</gene>
<protein>
    <submittedName>
        <fullName evidence="2">Flavodoxin family protein</fullName>
    </submittedName>
</protein>